<evidence type="ECO:0000256" key="7">
    <source>
        <dbReference type="ARBA" id="ARBA00023128"/>
    </source>
</evidence>
<comment type="function">
    <text evidence="9">May contribute to the regulation of cell proliferation.</text>
</comment>
<proteinExistence type="inferred from homology"/>
<evidence type="ECO:0000313" key="14">
    <source>
        <dbReference type="Proteomes" id="UP000002630"/>
    </source>
</evidence>
<dbReference type="GO" id="GO:0051287">
    <property type="term" value="F:NAD binding"/>
    <property type="evidence" value="ECO:0007669"/>
    <property type="project" value="TreeGrafter"/>
</dbReference>
<evidence type="ECO:0000256" key="5">
    <source>
        <dbReference type="ARBA" id="ARBA00022490"/>
    </source>
</evidence>
<dbReference type="PRINTS" id="PR01356">
    <property type="entry name" value="GFGPROTEIN"/>
</dbReference>
<keyword evidence="5" id="KW-0963">Cytoplasm</keyword>
<accession>D8LBP8</accession>
<evidence type="ECO:0000256" key="10">
    <source>
        <dbReference type="ARBA" id="ARBA00068898"/>
    </source>
</evidence>
<dbReference type="EMBL" id="FN649726">
    <property type="protein sequence ID" value="CBN76757.1"/>
    <property type="molecule type" value="Genomic_DNA"/>
</dbReference>
<evidence type="ECO:0000256" key="11">
    <source>
        <dbReference type="RuleBase" id="RU003476"/>
    </source>
</evidence>
<evidence type="ECO:0000256" key="4">
    <source>
        <dbReference type="ARBA" id="ARBA00005582"/>
    </source>
</evidence>
<comment type="subcellular location">
    <subcellularLocation>
        <location evidence="3">Cytoplasm</location>
    </subcellularLocation>
    <subcellularLocation>
        <location evidence="2">Mitochondrion</location>
    </subcellularLocation>
    <subcellularLocation>
        <location evidence="1">Nucleus</location>
    </subcellularLocation>
</comment>
<keyword evidence="6 11" id="KW-0378">Hydrolase</keyword>
<dbReference type="Gene3D" id="3.40.630.30">
    <property type="match status" value="1"/>
</dbReference>
<dbReference type="SUPFAM" id="SSF55811">
    <property type="entry name" value="Nudix"/>
    <property type="match status" value="1"/>
</dbReference>
<name>D8LBP8_ECTSI</name>
<gene>
    <name evidence="13" type="ORF">Esi_0000_0576</name>
</gene>
<dbReference type="Pfam" id="PF18290">
    <property type="entry name" value="Nudix_hydro"/>
    <property type="match status" value="1"/>
</dbReference>
<dbReference type="InParanoid" id="D8LBP8"/>
<evidence type="ECO:0000256" key="9">
    <source>
        <dbReference type="ARBA" id="ARBA00057091"/>
    </source>
</evidence>
<evidence type="ECO:0000256" key="2">
    <source>
        <dbReference type="ARBA" id="ARBA00004173"/>
    </source>
</evidence>
<dbReference type="eggNOG" id="KOG0648">
    <property type="taxonomic scope" value="Eukaryota"/>
</dbReference>
<protein>
    <recommendedName>
        <fullName evidence="10">Nucleoside diphosphate-linked moiety X motif 6</fullName>
    </recommendedName>
</protein>
<evidence type="ECO:0000256" key="3">
    <source>
        <dbReference type="ARBA" id="ARBA00004496"/>
    </source>
</evidence>
<dbReference type="GO" id="GO:0005739">
    <property type="term" value="C:mitochondrion"/>
    <property type="evidence" value="ECO:0007669"/>
    <property type="project" value="UniProtKB-SubCell"/>
</dbReference>
<keyword evidence="8" id="KW-0539">Nucleus</keyword>
<feature type="domain" description="Nudix hydrolase" evidence="12">
    <location>
        <begin position="176"/>
        <end position="306"/>
    </location>
</feature>
<dbReference type="GO" id="GO:0005634">
    <property type="term" value="C:nucleus"/>
    <property type="evidence" value="ECO:0007669"/>
    <property type="project" value="UniProtKB-SubCell"/>
</dbReference>
<dbReference type="InterPro" id="IPR003293">
    <property type="entry name" value="Nudix_hydrolase6-like"/>
</dbReference>
<dbReference type="InterPro" id="IPR000086">
    <property type="entry name" value="NUDIX_hydrolase_dom"/>
</dbReference>
<keyword evidence="14" id="KW-1185">Reference proteome</keyword>
<dbReference type="Pfam" id="PF00293">
    <property type="entry name" value="NUDIX"/>
    <property type="match status" value="1"/>
</dbReference>
<keyword evidence="7" id="KW-0496">Mitochondrion</keyword>
<dbReference type="PANTHER" id="PTHR13994:SF13">
    <property type="entry name" value="FI03680P"/>
    <property type="match status" value="1"/>
</dbReference>
<evidence type="ECO:0000256" key="8">
    <source>
        <dbReference type="ARBA" id="ARBA00023242"/>
    </source>
</evidence>
<dbReference type="InterPro" id="IPR020476">
    <property type="entry name" value="Nudix_hydrolase"/>
</dbReference>
<dbReference type="PROSITE" id="PS51462">
    <property type="entry name" value="NUDIX"/>
    <property type="match status" value="1"/>
</dbReference>
<dbReference type="PANTHER" id="PTHR13994">
    <property type="entry name" value="NUDIX HYDROLASE RELATED"/>
    <property type="match status" value="1"/>
</dbReference>
<dbReference type="OMA" id="ISIASHY"/>
<dbReference type="InterPro" id="IPR015797">
    <property type="entry name" value="NUDIX_hydrolase-like_dom_sf"/>
</dbReference>
<evidence type="ECO:0000313" key="13">
    <source>
        <dbReference type="EMBL" id="CBN76757.1"/>
    </source>
</evidence>
<organism evidence="13 14">
    <name type="scientific">Ectocarpus siliculosus</name>
    <name type="common">Brown alga</name>
    <name type="synonym">Conferva siliculosa</name>
    <dbReference type="NCBI Taxonomy" id="2880"/>
    <lineage>
        <taxon>Eukaryota</taxon>
        <taxon>Sar</taxon>
        <taxon>Stramenopiles</taxon>
        <taxon>Ochrophyta</taxon>
        <taxon>PX clade</taxon>
        <taxon>Phaeophyceae</taxon>
        <taxon>Ectocarpales</taxon>
        <taxon>Ectocarpaceae</taxon>
        <taxon>Ectocarpus</taxon>
    </lineage>
</organism>
<dbReference type="AlphaFoldDB" id="D8LBP8"/>
<dbReference type="InterPro" id="IPR020084">
    <property type="entry name" value="NUDIX_hydrolase_CS"/>
</dbReference>
<dbReference type="PROSITE" id="PS00893">
    <property type="entry name" value="NUDIX_BOX"/>
    <property type="match status" value="1"/>
</dbReference>
<dbReference type="GO" id="GO:0035529">
    <property type="term" value="F:NADH pyrophosphatase activity"/>
    <property type="evidence" value="ECO:0007669"/>
    <property type="project" value="TreeGrafter"/>
</dbReference>
<dbReference type="Proteomes" id="UP000002630">
    <property type="component" value="Linkage Group LG01"/>
</dbReference>
<dbReference type="FunFam" id="3.90.79.10:FF:000027">
    <property type="entry name" value="nucleoside diphosphate-linked moiety X motif 6"/>
    <property type="match status" value="1"/>
</dbReference>
<dbReference type="OrthoDB" id="447842at2759"/>
<dbReference type="Gene3D" id="3.90.79.10">
    <property type="entry name" value="Nucleoside Triphosphate Pyrophosphohydrolase"/>
    <property type="match status" value="1"/>
</dbReference>
<evidence type="ECO:0000256" key="1">
    <source>
        <dbReference type="ARBA" id="ARBA00004123"/>
    </source>
</evidence>
<reference evidence="13 14" key="1">
    <citation type="journal article" date="2010" name="Nature">
        <title>The Ectocarpus genome and the independent evolution of multicellularity in brown algae.</title>
        <authorList>
            <person name="Cock J.M."/>
            <person name="Sterck L."/>
            <person name="Rouze P."/>
            <person name="Scornet D."/>
            <person name="Allen A.E."/>
            <person name="Amoutzias G."/>
            <person name="Anthouard V."/>
            <person name="Artiguenave F."/>
            <person name="Aury J.M."/>
            <person name="Badger J.H."/>
            <person name="Beszteri B."/>
            <person name="Billiau K."/>
            <person name="Bonnet E."/>
            <person name="Bothwell J.H."/>
            <person name="Bowler C."/>
            <person name="Boyen C."/>
            <person name="Brownlee C."/>
            <person name="Carrano C.J."/>
            <person name="Charrier B."/>
            <person name="Cho G.Y."/>
            <person name="Coelho S.M."/>
            <person name="Collen J."/>
            <person name="Corre E."/>
            <person name="Da Silva C."/>
            <person name="Delage L."/>
            <person name="Delaroque N."/>
            <person name="Dittami S.M."/>
            <person name="Doulbeau S."/>
            <person name="Elias M."/>
            <person name="Farnham G."/>
            <person name="Gachon C.M."/>
            <person name="Gschloessl B."/>
            <person name="Heesch S."/>
            <person name="Jabbari K."/>
            <person name="Jubin C."/>
            <person name="Kawai H."/>
            <person name="Kimura K."/>
            <person name="Kloareg B."/>
            <person name="Kupper F.C."/>
            <person name="Lang D."/>
            <person name="Le Bail A."/>
            <person name="Leblanc C."/>
            <person name="Lerouge P."/>
            <person name="Lohr M."/>
            <person name="Lopez P.J."/>
            <person name="Martens C."/>
            <person name="Maumus F."/>
            <person name="Michel G."/>
            <person name="Miranda-Saavedra D."/>
            <person name="Morales J."/>
            <person name="Moreau H."/>
            <person name="Motomura T."/>
            <person name="Nagasato C."/>
            <person name="Napoli C.A."/>
            <person name="Nelson D.R."/>
            <person name="Nyvall-Collen P."/>
            <person name="Peters A.F."/>
            <person name="Pommier C."/>
            <person name="Potin P."/>
            <person name="Poulain J."/>
            <person name="Quesneville H."/>
            <person name="Read B."/>
            <person name="Rensing S.A."/>
            <person name="Ritter A."/>
            <person name="Rousvoal S."/>
            <person name="Samanta M."/>
            <person name="Samson G."/>
            <person name="Schroeder D.C."/>
            <person name="Segurens B."/>
            <person name="Strittmatter M."/>
            <person name="Tonon T."/>
            <person name="Tregear J.W."/>
            <person name="Valentin K."/>
            <person name="von Dassow P."/>
            <person name="Yamagishi T."/>
            <person name="Van de Peer Y."/>
            <person name="Wincker P."/>
        </authorList>
    </citation>
    <scope>NUCLEOTIDE SEQUENCE [LARGE SCALE GENOMIC DNA]</scope>
    <source>
        <strain evidence="14">Ec32 / CCAP1310/4</strain>
    </source>
</reference>
<evidence type="ECO:0000259" key="12">
    <source>
        <dbReference type="PROSITE" id="PS51462"/>
    </source>
</evidence>
<dbReference type="PRINTS" id="PR00502">
    <property type="entry name" value="NUDIXFAMILY"/>
</dbReference>
<dbReference type="GO" id="GO:0047631">
    <property type="term" value="F:ADP-ribose diphosphatase activity"/>
    <property type="evidence" value="ECO:0007669"/>
    <property type="project" value="TreeGrafter"/>
</dbReference>
<dbReference type="EMBL" id="FN647682">
    <property type="protein sequence ID" value="CBN76757.1"/>
    <property type="molecule type" value="Genomic_DNA"/>
</dbReference>
<sequence>MNSLRSGLSSRVVGGVRPSLKLRRVSAASSSVRQRRQAEDSGNLTPFSFERKQVNSSSISAAGSCRWSSSSTTISNVGLPVPLPFEQSKFNSATVDIAKIQVEDTADFALKLFATVDKLRKDGKAALWLKVPTDFCHFISIASHYGFQLHHTQPKYLMMYLWLPEDVPDKVPPYGTHHVGVAGCVMNSQDEVLLVKDKHKGAMWKFPGGLADVGEGIGEAAVREVWEETGVMTEFRSVLSMRHQHEMQFGNSDLYFICRLMLPEDTGALDINKCNHEIADACWMPLDQFKKQTRHSMLAVVADMLEKPEEKELTRSLHESAIPDRAPYFLYHRHS</sequence>
<dbReference type="CDD" id="cd04670">
    <property type="entry name" value="NUDIX_ASFGF2_Nudt6"/>
    <property type="match status" value="1"/>
</dbReference>
<dbReference type="InterPro" id="IPR040618">
    <property type="entry name" value="Pre-Nudix"/>
</dbReference>
<comment type="similarity">
    <text evidence="4 11">Belongs to the Nudix hydrolase family.</text>
</comment>
<evidence type="ECO:0000256" key="6">
    <source>
        <dbReference type="ARBA" id="ARBA00022801"/>
    </source>
</evidence>